<dbReference type="Pfam" id="PF03400">
    <property type="entry name" value="DDE_Tnp_IS1"/>
    <property type="match status" value="1"/>
</dbReference>
<comment type="caution">
    <text evidence="1">The sequence shown here is derived from an EMBL/GenBank/DDBJ whole genome shotgun (WGS) entry which is preliminary data.</text>
</comment>
<dbReference type="Proteomes" id="UP001173578">
    <property type="component" value="Unassembled WGS sequence"/>
</dbReference>
<accession>A0AAW7DQA0</accession>
<proteinExistence type="predicted"/>
<reference evidence="1" key="2">
    <citation type="journal article" date="2022" name="Sci. Total Environ.">
        <title>Prevalence, transmission, and molecular epidemiology of tet(X)-positive bacteria among humans, animals, and environmental niches in China: An epidemiological, and genomic-based study.</title>
        <authorList>
            <person name="Dong N."/>
            <person name="Zeng Y."/>
            <person name="Cai C."/>
            <person name="Sun C."/>
            <person name="Lu J."/>
            <person name="Liu C."/>
            <person name="Zhou H."/>
            <person name="Sun Q."/>
            <person name="Shu L."/>
            <person name="Wang H."/>
            <person name="Wang Y."/>
            <person name="Wang S."/>
            <person name="Wu C."/>
            <person name="Chan E.W."/>
            <person name="Chen G."/>
            <person name="Shen Z."/>
            <person name="Chen S."/>
            <person name="Zhang R."/>
        </authorList>
    </citation>
    <scope>NUCLEOTIDE SEQUENCE</scope>
    <source>
        <strain evidence="1">210</strain>
    </source>
</reference>
<dbReference type="EMBL" id="JACALR010000010">
    <property type="protein sequence ID" value="MDM1552840.1"/>
    <property type="molecule type" value="Genomic_DNA"/>
</dbReference>
<evidence type="ECO:0008006" key="3">
    <source>
        <dbReference type="Google" id="ProtNLM"/>
    </source>
</evidence>
<sequence length="112" mass="13703">MLFHVGYRTVEIFKKLLRPIIQTKPTKIYTDKLNTYNLVIPSSLHSTRFRSTNHIERNHLSLRTHLKRLNRKHKKYNHPIRYFNHLFLELKIIKSKVRIPRGFEPYFLYIES</sequence>
<reference evidence="1" key="1">
    <citation type="submission" date="2020-06" db="EMBL/GenBank/DDBJ databases">
        <authorList>
            <person name="Dong N."/>
        </authorList>
    </citation>
    <scope>NUCLEOTIDE SEQUENCE</scope>
    <source>
        <strain evidence="1">210</strain>
    </source>
</reference>
<dbReference type="GO" id="GO:0004803">
    <property type="term" value="F:transposase activity"/>
    <property type="evidence" value="ECO:0007669"/>
    <property type="project" value="InterPro"/>
</dbReference>
<dbReference type="GO" id="GO:0003677">
    <property type="term" value="F:DNA binding"/>
    <property type="evidence" value="ECO:0007669"/>
    <property type="project" value="InterPro"/>
</dbReference>
<dbReference type="InterPro" id="IPR005063">
    <property type="entry name" value="Transposase_27"/>
</dbReference>
<dbReference type="AlphaFoldDB" id="A0AAW7DQA0"/>
<organism evidence="1 2">
    <name type="scientific">Empedobacter falsenii</name>
    <dbReference type="NCBI Taxonomy" id="343874"/>
    <lineage>
        <taxon>Bacteria</taxon>
        <taxon>Pseudomonadati</taxon>
        <taxon>Bacteroidota</taxon>
        <taxon>Flavobacteriia</taxon>
        <taxon>Flavobacteriales</taxon>
        <taxon>Weeksellaceae</taxon>
        <taxon>Empedobacter</taxon>
    </lineage>
</organism>
<gene>
    <name evidence="1" type="ORF">HX095_16690</name>
</gene>
<protein>
    <recommendedName>
        <fullName evidence="3">DDE domain-containing protein</fullName>
    </recommendedName>
</protein>
<dbReference type="GO" id="GO:0006313">
    <property type="term" value="P:DNA transposition"/>
    <property type="evidence" value="ECO:0007669"/>
    <property type="project" value="InterPro"/>
</dbReference>
<evidence type="ECO:0000313" key="1">
    <source>
        <dbReference type="EMBL" id="MDM1552840.1"/>
    </source>
</evidence>
<evidence type="ECO:0000313" key="2">
    <source>
        <dbReference type="Proteomes" id="UP001173578"/>
    </source>
</evidence>
<name>A0AAW7DQA0_9FLAO</name>
<dbReference type="RefSeq" id="WP_350324770.1">
    <property type="nucleotide sequence ID" value="NZ_JACALR010000010.1"/>
</dbReference>